<organism evidence="6">
    <name type="scientific">Rhizobium leguminosarum bv. trifolii</name>
    <dbReference type="NCBI Taxonomy" id="386"/>
    <lineage>
        <taxon>Bacteria</taxon>
        <taxon>Pseudomonadati</taxon>
        <taxon>Pseudomonadota</taxon>
        <taxon>Alphaproteobacteria</taxon>
        <taxon>Hyphomicrobiales</taxon>
        <taxon>Rhizobiaceae</taxon>
        <taxon>Rhizobium/Agrobacterium group</taxon>
        <taxon>Rhizobium</taxon>
    </lineage>
</organism>
<dbReference type="RefSeq" id="WP_050578580.1">
    <property type="nucleotide sequence ID" value="NZ_MAMO01000054.1"/>
</dbReference>
<dbReference type="InterPro" id="IPR003439">
    <property type="entry name" value="ABC_transporter-like_ATP-bd"/>
</dbReference>
<dbReference type="Gene3D" id="3.40.50.300">
    <property type="entry name" value="P-loop containing nucleotide triphosphate hydrolases"/>
    <property type="match status" value="1"/>
</dbReference>
<comment type="similarity">
    <text evidence="1">Belongs to the ABC transporter superfamily.</text>
</comment>
<dbReference type="SUPFAM" id="SSF52540">
    <property type="entry name" value="P-loop containing nucleoside triphosphate hydrolases"/>
    <property type="match status" value="1"/>
</dbReference>
<dbReference type="CDD" id="cd10147">
    <property type="entry name" value="Wzt_C-like"/>
    <property type="match status" value="1"/>
</dbReference>
<dbReference type="InterPro" id="IPR050683">
    <property type="entry name" value="Bact_Polysacc_Export_ATP-bd"/>
</dbReference>
<dbReference type="PANTHER" id="PTHR46743:SF2">
    <property type="entry name" value="TEICHOIC ACIDS EXPORT ATP-BINDING PROTEIN TAGH"/>
    <property type="match status" value="1"/>
</dbReference>
<dbReference type="InterPro" id="IPR003593">
    <property type="entry name" value="AAA+_ATPase"/>
</dbReference>
<dbReference type="PANTHER" id="PTHR46743">
    <property type="entry name" value="TEICHOIC ACIDS EXPORT ATP-BINDING PROTEIN TAGH"/>
    <property type="match status" value="1"/>
</dbReference>
<dbReference type="GO" id="GO:0140359">
    <property type="term" value="F:ABC-type transporter activity"/>
    <property type="evidence" value="ECO:0007669"/>
    <property type="project" value="InterPro"/>
</dbReference>
<dbReference type="InterPro" id="IPR027417">
    <property type="entry name" value="P-loop_NTPase"/>
</dbReference>
<reference evidence="6" key="2">
    <citation type="journal article" date="2016" name="Front. Microbiol.">
        <title>The Regulatory Protein RosR Affects Rhizobium leguminosarum bv. trifolii Protein Profiles, Cell Surface Properties, and Symbiosis with Clover.</title>
        <authorList>
            <person name="Rachwal K."/>
            <person name="Boguszewska A."/>
            <person name="Kopcinska J."/>
            <person name="Karas M."/>
            <person name="Tchorzewski M."/>
            <person name="Janczarek M."/>
        </authorList>
    </citation>
    <scope>NUCLEOTIDE SEQUENCE</scope>
    <source>
        <strain evidence="6">Rt24.2</strain>
    </source>
</reference>
<evidence type="ECO:0000259" key="5">
    <source>
        <dbReference type="PROSITE" id="PS50893"/>
    </source>
</evidence>
<proteinExistence type="inferred from homology"/>
<name>A0A1B8R908_RHILT</name>
<dbReference type="EMBL" id="KX489560">
    <property type="protein sequence ID" value="AOO91924.1"/>
    <property type="molecule type" value="Genomic_DNA"/>
</dbReference>
<dbReference type="SMART" id="SM00382">
    <property type="entry name" value="AAA"/>
    <property type="match status" value="1"/>
</dbReference>
<keyword evidence="4" id="KW-0067">ATP-binding</keyword>
<evidence type="ECO:0000256" key="2">
    <source>
        <dbReference type="ARBA" id="ARBA00022448"/>
    </source>
</evidence>
<dbReference type="Pfam" id="PF00005">
    <property type="entry name" value="ABC_tran"/>
    <property type="match status" value="1"/>
</dbReference>
<keyword evidence="2" id="KW-0813">Transport</keyword>
<keyword evidence="3" id="KW-0547">Nucleotide-binding</keyword>
<dbReference type="InterPro" id="IPR015860">
    <property type="entry name" value="ABC_transpr_TagH-like"/>
</dbReference>
<dbReference type="CDD" id="cd03220">
    <property type="entry name" value="ABC_KpsT_Wzt"/>
    <property type="match status" value="1"/>
</dbReference>
<dbReference type="GO" id="GO:0016020">
    <property type="term" value="C:membrane"/>
    <property type="evidence" value="ECO:0007669"/>
    <property type="project" value="InterPro"/>
</dbReference>
<evidence type="ECO:0000256" key="3">
    <source>
        <dbReference type="ARBA" id="ARBA00022741"/>
    </source>
</evidence>
<evidence type="ECO:0000256" key="4">
    <source>
        <dbReference type="ARBA" id="ARBA00022840"/>
    </source>
</evidence>
<dbReference type="Pfam" id="PF14524">
    <property type="entry name" value="Wzt_C"/>
    <property type="match status" value="1"/>
</dbReference>
<accession>A0A1B8R908</accession>
<dbReference type="InterPro" id="IPR029439">
    <property type="entry name" value="Wzt_C"/>
</dbReference>
<reference evidence="6" key="1">
    <citation type="journal article" date="2015" name="BMC Genomics">
        <title>Transcriptome profiling of a Rhizobium leguminosarum bv. trifolii rosR mutant reveals the role of the transcriptional regulator RosR in motility, synthesis of cell-surface components, and other cellular processes.</title>
        <authorList>
            <person name="Rachwal K."/>
            <person name="Matczynska E."/>
            <person name="Janczarek M."/>
        </authorList>
    </citation>
    <scope>NUCLEOTIDE SEQUENCE</scope>
    <source>
        <strain evidence="6">Rt24.2</strain>
    </source>
</reference>
<dbReference type="PROSITE" id="PS50893">
    <property type="entry name" value="ABC_TRANSPORTER_2"/>
    <property type="match status" value="1"/>
</dbReference>
<evidence type="ECO:0000313" key="6">
    <source>
        <dbReference type="EMBL" id="AOO91924.1"/>
    </source>
</evidence>
<sequence>MSENAVVRVNGLNKKFNRDLKGSFTSGIRTLIGGAFKEDPSKLKAGEFWALRNINLELRKGESLGLVGVNGSGKTTLLRLIAGVINPTSGTIETRGKIAPMLALGAGFEPSLSGSQNIYLNMSLLGMTTDEIRASYDAVVDFAEIGESIDAPLGTYSTGMRMRLGFACAVHTDPQLLIVDEVLAVGDASFRVKCRNKINDIRKGGASLILVSHSRLSIEYLTDRAIYLRKGQVLAEGDSKSVLDAYEADQASTTREKLNSRDKPSTSATSIATGKKITIDHVRLLDNAGHEIEQIFPGEDLTVEVAVTAHEDLDECAFNVMFKPVVEPVVYHPSSTRDELGWVQITKGRHTVRMKFDPVIYLPGLYSIRVNISQGSMMDILCHVEEKSVRVLRPEGKIIRSHYIPPLHIDLAGLAVTAPDPEDVDFEGAEDL</sequence>
<dbReference type="Gene3D" id="2.70.50.60">
    <property type="entry name" value="abc- transporter (atp binding component) like domain"/>
    <property type="match status" value="1"/>
</dbReference>
<evidence type="ECO:0000256" key="1">
    <source>
        <dbReference type="ARBA" id="ARBA00005417"/>
    </source>
</evidence>
<dbReference type="AlphaFoldDB" id="A0A1B8R908"/>
<feature type="domain" description="ABC transporter" evidence="5">
    <location>
        <begin position="35"/>
        <end position="255"/>
    </location>
</feature>
<dbReference type="GO" id="GO:0016887">
    <property type="term" value="F:ATP hydrolysis activity"/>
    <property type="evidence" value="ECO:0007669"/>
    <property type="project" value="InterPro"/>
</dbReference>
<dbReference type="GO" id="GO:0005524">
    <property type="term" value="F:ATP binding"/>
    <property type="evidence" value="ECO:0007669"/>
    <property type="project" value="UniProtKB-KW"/>
</dbReference>
<protein>
    <recommendedName>
        <fullName evidence="5">ABC transporter domain-containing protein</fullName>
    </recommendedName>
</protein>